<evidence type="ECO:0000313" key="2">
    <source>
        <dbReference type="Proteomes" id="UP001061302"/>
    </source>
</evidence>
<dbReference type="Proteomes" id="UP001061302">
    <property type="component" value="Chromosome"/>
</dbReference>
<evidence type="ECO:0000313" key="1">
    <source>
        <dbReference type="EMBL" id="UXY15167.1"/>
    </source>
</evidence>
<reference evidence="1" key="1">
    <citation type="submission" date="2022-10" db="EMBL/GenBank/DDBJ databases">
        <title>Chitiniphilus purpureus sp. nov., a novel chitin-degrading bacterium isolated from crawfish pond sediment.</title>
        <authorList>
            <person name="Li K."/>
        </authorList>
    </citation>
    <scope>NUCLEOTIDE SEQUENCE</scope>
    <source>
        <strain evidence="1">CD1</strain>
    </source>
</reference>
<keyword evidence="2" id="KW-1185">Reference proteome</keyword>
<gene>
    <name evidence="1" type="ORF">N8I74_17925</name>
</gene>
<proteinExistence type="predicted"/>
<evidence type="ECO:0008006" key="3">
    <source>
        <dbReference type="Google" id="ProtNLM"/>
    </source>
</evidence>
<protein>
    <recommendedName>
        <fullName evidence="3">Lysozyme inhibitor LprI N-terminal domain-containing protein</fullName>
    </recommendedName>
</protein>
<accession>A0ABY6DMD5</accession>
<organism evidence="1 2">
    <name type="scientific">Chitiniphilus purpureus</name>
    <dbReference type="NCBI Taxonomy" id="2981137"/>
    <lineage>
        <taxon>Bacteria</taxon>
        <taxon>Pseudomonadati</taxon>
        <taxon>Pseudomonadota</taxon>
        <taxon>Betaproteobacteria</taxon>
        <taxon>Neisseriales</taxon>
        <taxon>Chitinibacteraceae</taxon>
        <taxon>Chitiniphilus</taxon>
    </lineage>
</organism>
<name>A0ABY6DMD5_9NEIS</name>
<dbReference type="RefSeq" id="WP_263124558.1">
    <property type="nucleotide sequence ID" value="NZ_CP106753.1"/>
</dbReference>
<dbReference type="EMBL" id="CP106753">
    <property type="protein sequence ID" value="UXY15167.1"/>
    <property type="molecule type" value="Genomic_DNA"/>
</dbReference>
<sequence length="145" mass="15743">MMVLLTVGRVAAAECAKPDYAAFNGDEAAYAEAVEAYLQCDQAHPASTAPLPADLDTPMAPTLADLKAVLRTACKEDIRVWSDRLKRDMAAGWSDQQSYTAWLQEGGRNNVRSLLLQLGLPPGIDHVDELVDVCDQGIREELKAS</sequence>